<sequence length="175" mass="19712">MISHRHHIQPLAESPGSCQRSIRNRRNLLHTNPQLHEVDIFNVARPQPRGASFFGIPLSSIKGQPFGVDASWQLPNWGSVEQVKAITKRGEAAMQQELGQLAARAAQYTRQLQDRCLQINMAGREIKGIDKQIEAQVAHMAVIDHDIPTQQRAADDAVAMEAFLRSKFIREELYV</sequence>
<dbReference type="OrthoDB" id="4500827at2759"/>
<dbReference type="AlphaFoldDB" id="A0A319A7Q1"/>
<evidence type="ECO:0000313" key="1">
    <source>
        <dbReference type="EMBL" id="PYH43212.1"/>
    </source>
</evidence>
<evidence type="ECO:0000313" key="2">
    <source>
        <dbReference type="Proteomes" id="UP000248349"/>
    </source>
</evidence>
<organism evidence="1 2">
    <name type="scientific">Aspergillus saccharolyticus JOP 1030-1</name>
    <dbReference type="NCBI Taxonomy" id="1450539"/>
    <lineage>
        <taxon>Eukaryota</taxon>
        <taxon>Fungi</taxon>
        <taxon>Dikarya</taxon>
        <taxon>Ascomycota</taxon>
        <taxon>Pezizomycotina</taxon>
        <taxon>Eurotiomycetes</taxon>
        <taxon>Eurotiomycetidae</taxon>
        <taxon>Eurotiales</taxon>
        <taxon>Aspergillaceae</taxon>
        <taxon>Aspergillus</taxon>
        <taxon>Aspergillus subgen. Circumdati</taxon>
    </lineage>
</organism>
<gene>
    <name evidence="1" type="ORF">BP01DRAFT_384663</name>
</gene>
<dbReference type="RefSeq" id="XP_025429194.1">
    <property type="nucleotide sequence ID" value="XM_025577528.1"/>
</dbReference>
<dbReference type="EMBL" id="KZ821245">
    <property type="protein sequence ID" value="PYH43212.1"/>
    <property type="molecule type" value="Genomic_DNA"/>
</dbReference>
<keyword evidence="2" id="KW-1185">Reference proteome</keyword>
<dbReference type="GeneID" id="37078757"/>
<proteinExistence type="predicted"/>
<accession>A0A319A7Q1</accession>
<dbReference type="STRING" id="1450539.A0A319A7Q1"/>
<reference evidence="1 2" key="1">
    <citation type="submission" date="2016-12" db="EMBL/GenBank/DDBJ databases">
        <title>The genomes of Aspergillus section Nigri reveals drivers in fungal speciation.</title>
        <authorList>
            <consortium name="DOE Joint Genome Institute"/>
            <person name="Vesth T.C."/>
            <person name="Nybo J."/>
            <person name="Theobald S."/>
            <person name="Brandl J."/>
            <person name="Frisvad J.C."/>
            <person name="Nielsen K.F."/>
            <person name="Lyhne E.K."/>
            <person name="Kogle M.E."/>
            <person name="Kuo A."/>
            <person name="Riley R."/>
            <person name="Clum A."/>
            <person name="Nolan M."/>
            <person name="Lipzen A."/>
            <person name="Salamov A."/>
            <person name="Henrissat B."/>
            <person name="Wiebenga A."/>
            <person name="De Vries R.P."/>
            <person name="Grigoriev I.V."/>
            <person name="Mortensen U.H."/>
            <person name="Andersen M.R."/>
            <person name="Baker S.E."/>
        </authorList>
    </citation>
    <scope>NUCLEOTIDE SEQUENCE [LARGE SCALE GENOMIC DNA]</scope>
    <source>
        <strain evidence="1 2">JOP 1030-1</strain>
    </source>
</reference>
<name>A0A319A7Q1_9EURO</name>
<protein>
    <submittedName>
        <fullName evidence="1">Uncharacterized protein</fullName>
    </submittedName>
</protein>
<dbReference type="Proteomes" id="UP000248349">
    <property type="component" value="Unassembled WGS sequence"/>
</dbReference>